<evidence type="ECO:0000313" key="11">
    <source>
        <dbReference type="Proteomes" id="UP000062398"/>
    </source>
</evidence>
<evidence type="ECO:0000313" key="2">
    <source>
        <dbReference type="EMBL" id="AIM28152.1"/>
    </source>
</evidence>
<dbReference type="Pfam" id="PF01026">
    <property type="entry name" value="TatD_DNase"/>
    <property type="match status" value="1"/>
</dbReference>
<keyword evidence="1" id="KW-0479">Metal-binding</keyword>
<reference evidence="7 9" key="3">
    <citation type="submission" date="2015-07" db="EMBL/GenBank/DDBJ databases">
        <title>Physiological, transcriptional responses and genome re-sequencing of acid resistant extremely thermoacidophilic Metallosphaera sedula SARC-M1.</title>
        <authorList>
            <person name="Ai C."/>
            <person name="McCarthy S."/>
            <person name="Eckrich V."/>
            <person name="Rudrappa D."/>
            <person name="Qiu G."/>
            <person name="Blum P."/>
        </authorList>
    </citation>
    <scope>NUCLEOTIDE SEQUENCE [LARGE SCALE GENOMIC DNA]</scope>
    <source>
        <strain evidence="7 9">SARC-M1</strain>
    </source>
</reference>
<dbReference type="Proteomes" id="UP000029084">
    <property type="component" value="Chromosome"/>
</dbReference>
<reference evidence="2 8" key="1">
    <citation type="journal article" date="2014" name="J. Bacteriol.">
        <title>Role of an Archaeal PitA Transporter in the Copper and Arsenic Resistance of Metallosphaera sedula, an Extreme Thermoacidophile.</title>
        <authorList>
            <person name="McCarthy S."/>
            <person name="Ai C."/>
            <person name="Wheaton G."/>
            <person name="Tevatia R."/>
            <person name="Eckrich V."/>
            <person name="Kelly R."/>
            <person name="Blum P."/>
        </authorList>
    </citation>
    <scope>NUCLEOTIDE SEQUENCE [LARGE SCALE GENOMIC DNA]</scope>
    <source>
        <strain evidence="2 8">CuR1</strain>
    </source>
</reference>
<feature type="binding site" evidence="1">
    <location>
        <position position="123"/>
    </location>
    <ligand>
        <name>a divalent metal cation</name>
        <dbReference type="ChEBI" id="CHEBI:60240"/>
        <label>2</label>
    </ligand>
</feature>
<dbReference type="SUPFAM" id="SSF51556">
    <property type="entry name" value="Metallo-dependent hydrolases"/>
    <property type="match status" value="1"/>
</dbReference>
<dbReference type="InterPro" id="IPR032466">
    <property type="entry name" value="Metal_Hydrolase"/>
</dbReference>
<keyword evidence="3" id="KW-0378">Hydrolase</keyword>
<dbReference type="OrthoDB" id="26412at2157"/>
<dbReference type="EMBL" id="CP012174">
    <property type="protein sequence ID" value="AKV79463.1"/>
    <property type="molecule type" value="Genomic_DNA"/>
</dbReference>
<evidence type="ECO:0000313" key="12">
    <source>
        <dbReference type="Proteomes" id="UP000062475"/>
    </source>
</evidence>
<feature type="binding site" evidence="1">
    <location>
        <position position="145"/>
    </location>
    <ligand>
        <name>a divalent metal cation</name>
        <dbReference type="ChEBI" id="CHEBI:60240"/>
        <label>2</label>
    </ligand>
</feature>
<dbReference type="CDD" id="cd01310">
    <property type="entry name" value="TatD_DNAse"/>
    <property type="match status" value="1"/>
</dbReference>
<protein>
    <submittedName>
        <fullName evidence="3">Hydrolase TatD</fullName>
    </submittedName>
    <submittedName>
        <fullName evidence="2">TatD-related deoxyribonuclease</fullName>
    </submittedName>
</protein>
<evidence type="ECO:0000313" key="9">
    <source>
        <dbReference type="Proteomes" id="UP000056255"/>
    </source>
</evidence>
<dbReference type="Proteomes" id="UP000061362">
    <property type="component" value="Chromosome"/>
</dbReference>
<dbReference type="EMBL" id="CP008822">
    <property type="protein sequence ID" value="AIM28152.1"/>
    <property type="molecule type" value="Genomic_DNA"/>
</dbReference>
<sequence>MLLDAHAHVDVREFDSDRDLVLSRCDILVVNAGVDLATDLATLELARRYRNVVPAIGFHPEFIEKVDQELEQVRKLVELAPIISEVGLDYFWIKDEELRKKQKQVLEVFMELGQAQDKPLIIHSRGGLREILDLVSSYRVRFAIHGYEGSMRDASRIVELGGFLSFPPIIVRDKGRREIARVVHEDHILTETDSPFMGPDRSRNEPCNVRITVDALVEIRKMRKDELEEKIMNNFRRLLGPHFSSLGANLTKR</sequence>
<dbReference type="PANTHER" id="PTHR46124">
    <property type="entry name" value="D-AMINOACYL-TRNA DEACYLASE"/>
    <property type="match status" value="1"/>
</dbReference>
<evidence type="ECO:0000313" key="3">
    <source>
        <dbReference type="EMBL" id="AKV74975.1"/>
    </source>
</evidence>
<dbReference type="Proteomes" id="UP000056255">
    <property type="component" value="Chromosome"/>
</dbReference>
<dbReference type="Proteomes" id="UP000068832">
    <property type="component" value="Chromosome"/>
</dbReference>
<dbReference type="GeneID" id="91756562"/>
<evidence type="ECO:0000313" key="13">
    <source>
        <dbReference type="Proteomes" id="UP000068832"/>
    </source>
</evidence>
<feature type="binding site" evidence="1">
    <location>
        <position position="6"/>
    </location>
    <ligand>
        <name>a divalent metal cation</name>
        <dbReference type="ChEBI" id="CHEBI:60240"/>
        <label>1</label>
    </ligand>
</feature>
<organism evidence="2 8">
    <name type="scientific">Metallosphaera sedula</name>
    <dbReference type="NCBI Taxonomy" id="43687"/>
    <lineage>
        <taxon>Archaea</taxon>
        <taxon>Thermoproteota</taxon>
        <taxon>Thermoprotei</taxon>
        <taxon>Sulfolobales</taxon>
        <taxon>Sulfolobaceae</taxon>
        <taxon>Metallosphaera</taxon>
    </lineage>
</organism>
<feature type="binding site" evidence="1">
    <location>
        <position position="193"/>
    </location>
    <ligand>
        <name>a divalent metal cation</name>
        <dbReference type="ChEBI" id="CHEBI:60240"/>
        <label>1</label>
    </ligand>
</feature>
<dbReference type="EMBL" id="CP012176">
    <property type="protein sequence ID" value="AKV83938.1"/>
    <property type="molecule type" value="Genomic_DNA"/>
</dbReference>
<accession>A0A088E903</accession>
<dbReference type="PIRSF" id="PIRSF005902">
    <property type="entry name" value="DNase_TatD"/>
    <property type="match status" value="1"/>
</dbReference>
<evidence type="ECO:0000313" key="7">
    <source>
        <dbReference type="EMBL" id="AKV83938.1"/>
    </source>
</evidence>
<dbReference type="OMA" id="HTHLDMQ"/>
<dbReference type="Gene3D" id="3.20.20.140">
    <property type="entry name" value="Metal-dependent hydrolases"/>
    <property type="match status" value="1"/>
</dbReference>
<feature type="binding site" evidence="1">
    <location>
        <position position="85"/>
    </location>
    <ligand>
        <name>a divalent metal cation</name>
        <dbReference type="ChEBI" id="CHEBI:60240"/>
        <label>1</label>
    </ligand>
</feature>
<dbReference type="GO" id="GO:0046872">
    <property type="term" value="F:metal ion binding"/>
    <property type="evidence" value="ECO:0007669"/>
    <property type="project" value="UniProtKB-KW"/>
</dbReference>
<dbReference type="Proteomes" id="UP000062475">
    <property type="component" value="Chromosome"/>
</dbReference>
<evidence type="ECO:0000313" key="4">
    <source>
        <dbReference type="EMBL" id="AKV77213.1"/>
    </source>
</evidence>
<proteinExistence type="predicted"/>
<dbReference type="EMBL" id="CP012175">
    <property type="protein sequence ID" value="AKV81708.1"/>
    <property type="molecule type" value="Genomic_DNA"/>
</dbReference>
<dbReference type="PATRIC" id="fig|43687.5.peg.2187"/>
<dbReference type="EMBL" id="CP012173">
    <property type="protein sequence ID" value="AKV77213.1"/>
    <property type="molecule type" value="Genomic_DNA"/>
</dbReference>
<evidence type="ECO:0000313" key="8">
    <source>
        <dbReference type="Proteomes" id="UP000029084"/>
    </source>
</evidence>
<evidence type="ECO:0000313" key="5">
    <source>
        <dbReference type="EMBL" id="AKV79463.1"/>
    </source>
</evidence>
<gene>
    <name evidence="2" type="ORF">HA72_2029</name>
    <name evidence="3" type="ORF">MsedA_2078</name>
    <name evidence="4" type="ORF">MsedB_2080</name>
    <name evidence="5" type="ORF">MsedC_2078</name>
    <name evidence="6" type="ORF">MsedD_2079</name>
    <name evidence="7" type="ORF">MsedE_2079</name>
</gene>
<dbReference type="GO" id="GO:0016788">
    <property type="term" value="F:hydrolase activity, acting on ester bonds"/>
    <property type="evidence" value="ECO:0007669"/>
    <property type="project" value="InterPro"/>
</dbReference>
<dbReference type="AlphaFoldDB" id="A0A088E903"/>
<evidence type="ECO:0000256" key="1">
    <source>
        <dbReference type="PIRSR" id="PIRSR005902-1"/>
    </source>
</evidence>
<dbReference type="Proteomes" id="UP000062398">
    <property type="component" value="Chromosome"/>
</dbReference>
<dbReference type="RefSeq" id="WP_012021956.1">
    <property type="nucleotide sequence ID" value="NZ_CP008822.1"/>
</dbReference>
<evidence type="ECO:0000313" key="10">
    <source>
        <dbReference type="Proteomes" id="UP000061362"/>
    </source>
</evidence>
<feature type="binding site" evidence="1">
    <location>
        <position position="8"/>
    </location>
    <ligand>
        <name>a divalent metal cation</name>
        <dbReference type="ChEBI" id="CHEBI:60240"/>
        <label>1</label>
    </ligand>
</feature>
<dbReference type="PANTHER" id="PTHR46124:SF2">
    <property type="entry name" value="D-AMINOACYL-TRNA DEACYLASE"/>
    <property type="match status" value="1"/>
</dbReference>
<evidence type="ECO:0000313" key="6">
    <source>
        <dbReference type="EMBL" id="AKV81708.1"/>
    </source>
</evidence>
<dbReference type="EMBL" id="CP012172">
    <property type="protein sequence ID" value="AKV74975.1"/>
    <property type="molecule type" value="Genomic_DNA"/>
</dbReference>
<reference evidence="10 11" key="2">
    <citation type="journal article" date="2015" name="Genome Announc.">
        <title>Complete Genome Sequences of Evolved Arsenate-Resistant Metallosphaera sedula Strains.</title>
        <authorList>
            <person name="Ai C."/>
            <person name="McCarthy S."/>
            <person name="Schackwitz W."/>
            <person name="Martin J."/>
            <person name="Lipzen A."/>
            <person name="Blum P."/>
        </authorList>
    </citation>
    <scope>NUCLEOTIDE SEQUENCE [LARGE SCALE GENOMIC DNA]</scope>
    <source>
        <strain evidence="5 11">ARS120-1</strain>
        <strain evidence="6 10">ARS120-2</strain>
        <strain evidence="3 13">ARS50-1</strain>
        <strain evidence="4 12">ARS50-2</strain>
    </source>
</reference>
<name>A0A088E903_9CREN</name>
<dbReference type="InterPro" id="IPR001130">
    <property type="entry name" value="TatD-like"/>
</dbReference>